<dbReference type="AlphaFoldDB" id="A0A381W5U8"/>
<reference evidence="1" key="1">
    <citation type="submission" date="2018-05" db="EMBL/GenBank/DDBJ databases">
        <authorList>
            <person name="Lanie J.A."/>
            <person name="Ng W.-L."/>
            <person name="Kazmierczak K.M."/>
            <person name="Andrzejewski T.M."/>
            <person name="Davidsen T.M."/>
            <person name="Wayne K.J."/>
            <person name="Tettelin H."/>
            <person name="Glass J.I."/>
            <person name="Rusch D."/>
            <person name="Podicherti R."/>
            <person name="Tsui H.-C.T."/>
            <person name="Winkler M.E."/>
        </authorList>
    </citation>
    <scope>NUCLEOTIDE SEQUENCE</scope>
</reference>
<sequence>MFCSIIYSESNILWDFGVIIKLNDHHYKSKDNPLQNPNKPNEYKVKRNAVISDPFLPHLLSSVPLQESSQINHVSNGLTLLDSERNIFQISNEAKRFFLKKKYKRVIELINHTVLSGLSCQKRHDLEYLLIHALYQAGDYHKARDQVLSSLEHNETGELYFLLAIIYDAIGQTNVARKYYLKLINQYPESDYIASANIKIRILDQH</sequence>
<proteinExistence type="predicted"/>
<organism evidence="1">
    <name type="scientific">marine metagenome</name>
    <dbReference type="NCBI Taxonomy" id="408172"/>
    <lineage>
        <taxon>unclassified sequences</taxon>
        <taxon>metagenomes</taxon>
        <taxon>ecological metagenomes</taxon>
    </lineage>
</organism>
<evidence type="ECO:0000313" key="1">
    <source>
        <dbReference type="EMBL" id="SVA47253.1"/>
    </source>
</evidence>
<dbReference type="EMBL" id="UINC01010640">
    <property type="protein sequence ID" value="SVA47253.1"/>
    <property type="molecule type" value="Genomic_DNA"/>
</dbReference>
<dbReference type="Pfam" id="PF13174">
    <property type="entry name" value="TPR_6"/>
    <property type="match status" value="1"/>
</dbReference>
<dbReference type="Gene3D" id="1.25.40.10">
    <property type="entry name" value="Tetratricopeptide repeat domain"/>
    <property type="match status" value="1"/>
</dbReference>
<dbReference type="InterPro" id="IPR019734">
    <property type="entry name" value="TPR_rpt"/>
</dbReference>
<dbReference type="SUPFAM" id="SSF48452">
    <property type="entry name" value="TPR-like"/>
    <property type="match status" value="1"/>
</dbReference>
<protein>
    <recommendedName>
        <fullName evidence="2">Outer membrane lipoprotein BamD-like domain-containing protein</fullName>
    </recommendedName>
</protein>
<accession>A0A381W5U8</accession>
<name>A0A381W5U8_9ZZZZ</name>
<gene>
    <name evidence="1" type="ORF">METZ01_LOCUS100107</name>
</gene>
<evidence type="ECO:0008006" key="2">
    <source>
        <dbReference type="Google" id="ProtNLM"/>
    </source>
</evidence>
<dbReference type="InterPro" id="IPR011990">
    <property type="entry name" value="TPR-like_helical_dom_sf"/>
</dbReference>